<dbReference type="NCBIfam" id="TIGR00033">
    <property type="entry name" value="aroC"/>
    <property type="match status" value="1"/>
</dbReference>
<dbReference type="PANTHER" id="PTHR21085:SF0">
    <property type="entry name" value="CHORISMATE SYNTHASE"/>
    <property type="match status" value="1"/>
</dbReference>
<evidence type="ECO:0000256" key="10">
    <source>
        <dbReference type="ARBA" id="ARBA00023239"/>
    </source>
</evidence>
<comment type="caution">
    <text evidence="11">The sequence shown here is derived from an EMBL/GenBank/DDBJ whole genome shotgun (WGS) entry which is preliminary data.</text>
</comment>
<dbReference type="EC" id="4.2.3.5" evidence="3"/>
<keyword evidence="5" id="KW-0285">Flavoprotein</keyword>
<comment type="similarity">
    <text evidence="2">Belongs to the chorismate synthase family.</text>
</comment>
<keyword evidence="7" id="KW-0274">FAD</keyword>
<evidence type="ECO:0000256" key="4">
    <source>
        <dbReference type="ARBA" id="ARBA00022605"/>
    </source>
</evidence>
<dbReference type="AlphaFoldDB" id="E6PE20"/>
<accession>E6PE20</accession>
<dbReference type="GO" id="GO:0004107">
    <property type="term" value="F:chorismate synthase activity"/>
    <property type="evidence" value="ECO:0007669"/>
    <property type="project" value="UniProtKB-EC"/>
</dbReference>
<dbReference type="InterPro" id="IPR000453">
    <property type="entry name" value="Chorismate_synth"/>
</dbReference>
<dbReference type="PIRSF" id="PIRSF001456">
    <property type="entry name" value="Chorismate_synth"/>
    <property type="match status" value="1"/>
</dbReference>
<sequence>MFRYLTAGESHGPALVGILDGLPAGLKLDVERIDEELRRRQGGHGRGGRMKIESDRIEFLAGLRGGFTLGSPLAVVVRNRDFENVRALMDPLTGAGKPLTNPRPGHADYAGALKYGHRDLRNVLERASARETAMRVALGAICAQFLEALGITTASYVAQIGSVIAPEIEHLDRERIESSAVRCPDSASSERMVALIDAAKAAGDTLGGRYAVVVEGMPVGIGSNRQPGNRLDGILAGALMSMQTVKAVEVGLGAEVAGKPGSQAHDTFELSDGDVVRGSNRAGGIEGGMSNGQRITLLASVKPIPTLMRALPSVDLHAGTEAPASIVRSDVCVVPAAAIVGEAMVRLALVEPLLEKYGGDSMEETLENLSRSRTRAAQLFSKEQV</sequence>
<dbReference type="FunFam" id="3.60.150.10:FF:000002">
    <property type="entry name" value="Chorismate synthase"/>
    <property type="match status" value="1"/>
</dbReference>
<dbReference type="PROSITE" id="PS00788">
    <property type="entry name" value="CHORISMATE_SYNTHASE_2"/>
    <property type="match status" value="1"/>
</dbReference>
<evidence type="ECO:0000256" key="9">
    <source>
        <dbReference type="ARBA" id="ARBA00023141"/>
    </source>
</evidence>
<dbReference type="SUPFAM" id="SSF103263">
    <property type="entry name" value="Chorismate synthase, AroC"/>
    <property type="match status" value="1"/>
</dbReference>
<dbReference type="NCBIfam" id="NF003793">
    <property type="entry name" value="PRK05382.1"/>
    <property type="match status" value="1"/>
</dbReference>
<dbReference type="PROSITE" id="PS00787">
    <property type="entry name" value="CHORISMATE_SYNTHASE_1"/>
    <property type="match status" value="1"/>
</dbReference>
<dbReference type="HAMAP" id="MF_00300">
    <property type="entry name" value="Chorismate_synth"/>
    <property type="match status" value="1"/>
</dbReference>
<keyword evidence="9" id="KW-0057">Aromatic amino acid biosynthesis</keyword>
<name>E6PE20_9ZZZZ</name>
<dbReference type="GO" id="GO:0005829">
    <property type="term" value="C:cytosol"/>
    <property type="evidence" value="ECO:0007669"/>
    <property type="project" value="TreeGrafter"/>
</dbReference>
<keyword evidence="6" id="KW-0288">FMN</keyword>
<dbReference type="InterPro" id="IPR035904">
    <property type="entry name" value="Chorismate_synth_AroC_sf"/>
</dbReference>
<dbReference type="GO" id="GO:0009073">
    <property type="term" value="P:aromatic amino acid family biosynthetic process"/>
    <property type="evidence" value="ECO:0007669"/>
    <property type="project" value="UniProtKB-KW"/>
</dbReference>
<evidence type="ECO:0000313" key="11">
    <source>
        <dbReference type="EMBL" id="CBH74705.1"/>
    </source>
</evidence>
<evidence type="ECO:0000256" key="5">
    <source>
        <dbReference type="ARBA" id="ARBA00022630"/>
    </source>
</evidence>
<protein>
    <recommendedName>
        <fullName evidence="3">chorismate synthase</fullName>
        <ecNumber evidence="3">4.2.3.5</ecNumber>
    </recommendedName>
</protein>
<organism evidence="11">
    <name type="scientific">mine drainage metagenome</name>
    <dbReference type="NCBI Taxonomy" id="410659"/>
    <lineage>
        <taxon>unclassified sequences</taxon>
        <taxon>metagenomes</taxon>
        <taxon>ecological metagenomes</taxon>
    </lineage>
</organism>
<dbReference type="GO" id="GO:0010181">
    <property type="term" value="F:FMN binding"/>
    <property type="evidence" value="ECO:0007669"/>
    <property type="project" value="TreeGrafter"/>
</dbReference>
<evidence type="ECO:0000256" key="2">
    <source>
        <dbReference type="ARBA" id="ARBA00008014"/>
    </source>
</evidence>
<dbReference type="UniPathway" id="UPA00053">
    <property type="reaction ID" value="UER00090"/>
</dbReference>
<dbReference type="PANTHER" id="PTHR21085">
    <property type="entry name" value="CHORISMATE SYNTHASE"/>
    <property type="match status" value="1"/>
</dbReference>
<comment type="pathway">
    <text evidence="1">Metabolic intermediate biosynthesis; chorismate biosynthesis; chorismate from D-erythrose 4-phosphate and phosphoenolpyruvate: step 7/7.</text>
</comment>
<keyword evidence="8" id="KW-0521">NADP</keyword>
<evidence type="ECO:0000256" key="3">
    <source>
        <dbReference type="ARBA" id="ARBA00013036"/>
    </source>
</evidence>
<evidence type="ECO:0000256" key="1">
    <source>
        <dbReference type="ARBA" id="ARBA00005044"/>
    </source>
</evidence>
<reference evidence="11" key="1">
    <citation type="submission" date="2009-10" db="EMBL/GenBank/DDBJ databases">
        <title>Diversity of trophic interactions inside an arsenic-rich microbial ecosystem.</title>
        <authorList>
            <person name="Bertin P.N."/>
            <person name="Heinrich-Salmeron A."/>
            <person name="Pelletier E."/>
            <person name="Goulhen-Chollet F."/>
            <person name="Arsene-Ploetze F."/>
            <person name="Gallien S."/>
            <person name="Calteau A."/>
            <person name="Vallenet D."/>
            <person name="Casiot C."/>
            <person name="Chane-Woon-Ming B."/>
            <person name="Giloteaux L."/>
            <person name="Barakat M."/>
            <person name="Bonnefoy V."/>
            <person name="Bruneel O."/>
            <person name="Chandler M."/>
            <person name="Cleiss J."/>
            <person name="Duran R."/>
            <person name="Elbaz-Poulichet F."/>
            <person name="Fonknechten N."/>
            <person name="Lauga B."/>
            <person name="Mornico D."/>
            <person name="Ortet P."/>
            <person name="Schaeffer C."/>
            <person name="Siguier P."/>
            <person name="Alexander Thil Smith A."/>
            <person name="Van Dorsselaer A."/>
            <person name="Weissenbach J."/>
            <person name="Medigue C."/>
            <person name="Le Paslier D."/>
        </authorList>
    </citation>
    <scope>NUCLEOTIDE SEQUENCE</scope>
</reference>
<dbReference type="GO" id="GO:0009423">
    <property type="term" value="P:chorismate biosynthetic process"/>
    <property type="evidence" value="ECO:0007669"/>
    <property type="project" value="UniProtKB-UniPathway"/>
</dbReference>
<evidence type="ECO:0000256" key="8">
    <source>
        <dbReference type="ARBA" id="ARBA00022857"/>
    </source>
</evidence>
<proteinExistence type="inferred from homology"/>
<evidence type="ECO:0000256" key="7">
    <source>
        <dbReference type="ARBA" id="ARBA00022827"/>
    </source>
</evidence>
<dbReference type="InterPro" id="IPR020541">
    <property type="entry name" value="Chorismate_synthase_CS"/>
</dbReference>
<keyword evidence="10 11" id="KW-0456">Lyase</keyword>
<dbReference type="CDD" id="cd07304">
    <property type="entry name" value="Chorismate_synthase"/>
    <property type="match status" value="1"/>
</dbReference>
<dbReference type="Pfam" id="PF01264">
    <property type="entry name" value="Chorismate_synt"/>
    <property type="match status" value="1"/>
</dbReference>
<dbReference type="GO" id="GO:0008652">
    <property type="term" value="P:amino acid biosynthetic process"/>
    <property type="evidence" value="ECO:0007669"/>
    <property type="project" value="UniProtKB-KW"/>
</dbReference>
<keyword evidence="4" id="KW-0028">Amino-acid biosynthesis</keyword>
<dbReference type="Gene3D" id="3.60.150.10">
    <property type="entry name" value="Chorismate synthase AroC"/>
    <property type="match status" value="1"/>
</dbReference>
<dbReference type="EMBL" id="CABL01000002">
    <property type="protein sequence ID" value="CBH74705.1"/>
    <property type="molecule type" value="Genomic_DNA"/>
</dbReference>
<gene>
    <name evidence="11" type="primary">aroF</name>
    <name evidence="11" type="ORF">CARN1_1808</name>
</gene>
<dbReference type="PROSITE" id="PS00789">
    <property type="entry name" value="CHORISMATE_SYNTHASE_3"/>
    <property type="match status" value="1"/>
</dbReference>
<evidence type="ECO:0000256" key="6">
    <source>
        <dbReference type="ARBA" id="ARBA00022643"/>
    </source>
</evidence>